<evidence type="ECO:0000313" key="3">
    <source>
        <dbReference type="EMBL" id="MFC4328312.1"/>
    </source>
</evidence>
<dbReference type="RefSeq" id="WP_381738481.1">
    <property type="nucleotide sequence ID" value="NZ_JBHSDP010000011.1"/>
</dbReference>
<feature type="transmembrane region" description="Helical" evidence="1">
    <location>
        <begin position="54"/>
        <end position="71"/>
    </location>
</feature>
<keyword evidence="1" id="KW-0472">Membrane</keyword>
<sequence length="91" mass="10224">MNQTILLVQVALSTVALAACPDSPRHAFPRLATVLTFGLAVTVWYAWPPTTARYVFCAVYVTAGVCAAWRWRAARLLPRWWNGAHERIEQP</sequence>
<keyword evidence="2" id="KW-0732">Signal</keyword>
<organism evidence="3 4">
    <name type="scientific">Streptomyces andamanensis</name>
    <dbReference type="NCBI Taxonomy" id="1565035"/>
    <lineage>
        <taxon>Bacteria</taxon>
        <taxon>Bacillati</taxon>
        <taxon>Actinomycetota</taxon>
        <taxon>Actinomycetes</taxon>
        <taxon>Kitasatosporales</taxon>
        <taxon>Streptomycetaceae</taxon>
        <taxon>Streptomyces</taxon>
    </lineage>
</organism>
<protein>
    <submittedName>
        <fullName evidence="3">Uncharacterized protein</fullName>
    </submittedName>
</protein>
<name>A0ABV8TCD8_9ACTN</name>
<keyword evidence="4" id="KW-1185">Reference proteome</keyword>
<feature type="chain" id="PRO_5046124087" evidence="2">
    <location>
        <begin position="19"/>
        <end position="91"/>
    </location>
</feature>
<reference evidence="4" key="1">
    <citation type="journal article" date="2019" name="Int. J. Syst. Evol. Microbiol.">
        <title>The Global Catalogue of Microorganisms (GCM) 10K type strain sequencing project: providing services to taxonomists for standard genome sequencing and annotation.</title>
        <authorList>
            <consortium name="The Broad Institute Genomics Platform"/>
            <consortium name="The Broad Institute Genome Sequencing Center for Infectious Disease"/>
            <person name="Wu L."/>
            <person name="Ma J."/>
        </authorList>
    </citation>
    <scope>NUCLEOTIDE SEQUENCE [LARGE SCALE GENOMIC DNA]</scope>
    <source>
        <strain evidence="4">PCU 347</strain>
    </source>
</reference>
<proteinExistence type="predicted"/>
<keyword evidence="1" id="KW-1133">Transmembrane helix</keyword>
<evidence type="ECO:0000256" key="2">
    <source>
        <dbReference type="SAM" id="SignalP"/>
    </source>
</evidence>
<keyword evidence="1" id="KW-0812">Transmembrane</keyword>
<feature type="signal peptide" evidence="2">
    <location>
        <begin position="1"/>
        <end position="18"/>
    </location>
</feature>
<dbReference type="Proteomes" id="UP001595824">
    <property type="component" value="Unassembled WGS sequence"/>
</dbReference>
<evidence type="ECO:0000256" key="1">
    <source>
        <dbReference type="SAM" id="Phobius"/>
    </source>
</evidence>
<comment type="caution">
    <text evidence="3">The sequence shown here is derived from an EMBL/GenBank/DDBJ whole genome shotgun (WGS) entry which is preliminary data.</text>
</comment>
<evidence type="ECO:0000313" key="4">
    <source>
        <dbReference type="Proteomes" id="UP001595824"/>
    </source>
</evidence>
<accession>A0ABV8TCD8</accession>
<feature type="transmembrane region" description="Helical" evidence="1">
    <location>
        <begin position="28"/>
        <end position="47"/>
    </location>
</feature>
<gene>
    <name evidence="3" type="ORF">ACFPC0_10790</name>
</gene>
<dbReference type="EMBL" id="JBHSDP010000011">
    <property type="protein sequence ID" value="MFC4328312.1"/>
    <property type="molecule type" value="Genomic_DNA"/>
</dbReference>